<dbReference type="Proteomes" id="UP000553776">
    <property type="component" value="Unassembled WGS sequence"/>
</dbReference>
<gene>
    <name evidence="2" type="ORF">H7B90_15695</name>
</gene>
<protein>
    <submittedName>
        <fullName evidence="2">Glycosyltransferase family 4 protein</fullName>
    </submittedName>
</protein>
<organism evidence="2 3">
    <name type="scientific">Cohnella xylanilytica</name>
    <dbReference type="NCBI Taxonomy" id="557555"/>
    <lineage>
        <taxon>Bacteria</taxon>
        <taxon>Bacillati</taxon>
        <taxon>Bacillota</taxon>
        <taxon>Bacilli</taxon>
        <taxon>Bacillales</taxon>
        <taxon>Paenibacillaceae</taxon>
        <taxon>Cohnella</taxon>
    </lineage>
</organism>
<dbReference type="GO" id="GO:0016757">
    <property type="term" value="F:glycosyltransferase activity"/>
    <property type="evidence" value="ECO:0007669"/>
    <property type="project" value="InterPro"/>
</dbReference>
<dbReference type="CDD" id="cd03801">
    <property type="entry name" value="GT4_PimA-like"/>
    <property type="match status" value="1"/>
</dbReference>
<evidence type="ECO:0000313" key="3">
    <source>
        <dbReference type="Proteomes" id="UP000553776"/>
    </source>
</evidence>
<dbReference type="PANTHER" id="PTHR45947">
    <property type="entry name" value="SULFOQUINOVOSYL TRANSFERASE SQD2"/>
    <property type="match status" value="1"/>
</dbReference>
<dbReference type="InterPro" id="IPR050194">
    <property type="entry name" value="Glycosyltransferase_grp1"/>
</dbReference>
<keyword evidence="3" id="KW-1185">Reference proteome</keyword>
<feature type="domain" description="Glycosyl transferase family 1" evidence="1">
    <location>
        <begin position="182"/>
        <end position="344"/>
    </location>
</feature>
<evidence type="ECO:0000259" key="1">
    <source>
        <dbReference type="Pfam" id="PF00534"/>
    </source>
</evidence>
<dbReference type="Gene3D" id="3.40.50.2000">
    <property type="entry name" value="Glycogen Phosphorylase B"/>
    <property type="match status" value="2"/>
</dbReference>
<dbReference type="InterPro" id="IPR001296">
    <property type="entry name" value="Glyco_trans_1"/>
</dbReference>
<reference evidence="2 3" key="1">
    <citation type="submission" date="2020-08" db="EMBL/GenBank/DDBJ databases">
        <title>Cohnella phylogeny.</title>
        <authorList>
            <person name="Dunlap C."/>
        </authorList>
    </citation>
    <scope>NUCLEOTIDE SEQUENCE [LARGE SCALE GENOMIC DNA]</scope>
    <source>
        <strain evidence="2 3">DSM 25239</strain>
    </source>
</reference>
<dbReference type="SUPFAM" id="SSF53756">
    <property type="entry name" value="UDP-Glycosyltransferase/glycogen phosphorylase"/>
    <property type="match status" value="1"/>
</dbReference>
<dbReference type="Pfam" id="PF00534">
    <property type="entry name" value="Glycos_transf_1"/>
    <property type="match status" value="1"/>
</dbReference>
<evidence type="ECO:0000313" key="2">
    <source>
        <dbReference type="EMBL" id="MBB6692853.1"/>
    </source>
</evidence>
<dbReference type="PANTHER" id="PTHR45947:SF3">
    <property type="entry name" value="SULFOQUINOVOSYL TRANSFERASE SQD2"/>
    <property type="match status" value="1"/>
</dbReference>
<keyword evidence="2" id="KW-0808">Transferase</keyword>
<dbReference type="RefSeq" id="WP_185136842.1">
    <property type="nucleotide sequence ID" value="NZ_JACJVR010000060.1"/>
</dbReference>
<proteinExistence type="predicted"/>
<comment type="caution">
    <text evidence="2">The sequence shown here is derived from an EMBL/GenBank/DDBJ whole genome shotgun (WGS) entry which is preliminary data.</text>
</comment>
<name>A0A841U3F9_9BACL</name>
<dbReference type="AlphaFoldDB" id="A0A841U3F9"/>
<dbReference type="EMBL" id="JACJVR010000060">
    <property type="protein sequence ID" value="MBB6692853.1"/>
    <property type="molecule type" value="Genomic_DNA"/>
</dbReference>
<sequence>MKVLFLTNIPAPYRIDFFNELGKHCDLTVWFEAKNESNREWAIEGLGASFRYKFLPGFTLGLDKHVNFSVIRELNAEPFDVYILGCYSSPTEMMAIRWLKFKKKRFILNSDGGFVSEDKWLLRKLKTSLISSADLWLSSGSNCTRYLSHYGADGRRIREYPFSSVALSEGDTRPLPEGEKEELKRREGLKGTVILSVGQFIHRKGMDVLLDAFARMRNANASLLLIGGGPEREAYEARIRDERIPNVVIKDFMQKRELLVYWKLADVFAMPTRFDIWGLVLNEALAFGLPVVSTTMAGAAHDLVREGENGFLVPPEDAALLGERCERLAVDPELRQTFGAKSREIARGYTMERMVDSHLRIIGSFASGH</sequence>
<accession>A0A841U3F9</accession>